<dbReference type="Gene3D" id="2.60.120.590">
    <property type="entry name" value="Alpha-ketoglutarate-dependent dioxygenase AlkB-like"/>
    <property type="match status" value="1"/>
</dbReference>
<dbReference type="InterPro" id="IPR005123">
    <property type="entry name" value="Oxoglu/Fe-dep_dioxygenase_dom"/>
</dbReference>
<feature type="non-terminal residue" evidence="9">
    <location>
        <position position="1"/>
    </location>
</feature>
<comment type="subcellular location">
    <subcellularLocation>
        <location evidence="1">Nucleus</location>
    </subcellularLocation>
</comment>
<evidence type="ECO:0000256" key="3">
    <source>
        <dbReference type="ARBA" id="ARBA00022723"/>
    </source>
</evidence>
<dbReference type="GO" id="GO:0051213">
    <property type="term" value="F:dioxygenase activity"/>
    <property type="evidence" value="ECO:0007669"/>
    <property type="project" value="UniProtKB-KW"/>
</dbReference>
<evidence type="ECO:0000256" key="5">
    <source>
        <dbReference type="ARBA" id="ARBA00023002"/>
    </source>
</evidence>
<dbReference type="PROSITE" id="PS51471">
    <property type="entry name" value="FE2OG_OXY"/>
    <property type="match status" value="1"/>
</dbReference>
<protein>
    <recommendedName>
        <fullName evidence="8">Fe2OG dioxygenase domain-containing protein</fullName>
    </recommendedName>
</protein>
<evidence type="ECO:0000256" key="1">
    <source>
        <dbReference type="ARBA" id="ARBA00004123"/>
    </source>
</evidence>
<sequence length="243" mass="27225">MDFAALLREERRKAAATRHHTANAREAQINEKTIVPDVRDAAVDLAPLQFARRLPVDLELSRVCKSIISSVHYIPDWLSCDEERAILDRVAAAPSAAWVQLKHRRLQVHGGTVTNKYTPAPLPSWLQALSTSFVEMGLFDTAHTPNHALINEYRPGDYILPHEDGPLYHPLVAIVSLGANAVMSFKRHRHLVDHASSETIPIRVNRRSLIVFTDQAYTEHLHSIDDVAPATRVSLTIRHALSL</sequence>
<evidence type="ECO:0000256" key="4">
    <source>
        <dbReference type="ARBA" id="ARBA00022964"/>
    </source>
</evidence>
<proteinExistence type="inferred from homology"/>
<evidence type="ECO:0000256" key="2">
    <source>
        <dbReference type="ARBA" id="ARBA00007879"/>
    </source>
</evidence>
<evidence type="ECO:0000313" key="9">
    <source>
        <dbReference type="EMBL" id="ETW00557.1"/>
    </source>
</evidence>
<evidence type="ECO:0000256" key="6">
    <source>
        <dbReference type="ARBA" id="ARBA00023004"/>
    </source>
</evidence>
<keyword evidence="3" id="KW-0479">Metal-binding</keyword>
<keyword evidence="4" id="KW-0223">Dioxygenase</keyword>
<dbReference type="SUPFAM" id="SSF51197">
    <property type="entry name" value="Clavaminate synthase-like"/>
    <property type="match status" value="1"/>
</dbReference>
<comment type="similarity">
    <text evidence="2">Belongs to the alkB family.</text>
</comment>
<dbReference type="PANTHER" id="PTHR46030">
    <property type="entry name" value="ALPHA-KETOGLUTARATE-DEPENDENT DIOXYGENASE ALKB HOMOLOG 6"/>
    <property type="match status" value="1"/>
</dbReference>
<dbReference type="EMBL" id="KI913964">
    <property type="protein sequence ID" value="ETW00557.1"/>
    <property type="molecule type" value="Genomic_DNA"/>
</dbReference>
<dbReference type="GO" id="GO:0005634">
    <property type="term" value="C:nucleus"/>
    <property type="evidence" value="ECO:0007669"/>
    <property type="project" value="UniProtKB-SubCell"/>
</dbReference>
<dbReference type="PANTHER" id="PTHR46030:SF1">
    <property type="entry name" value="ALPHA-KETOGLUTARATE-DEPENDENT DIOXYGENASE ALKB HOMOLOG 6"/>
    <property type="match status" value="1"/>
</dbReference>
<keyword evidence="7" id="KW-0539">Nucleus</keyword>
<dbReference type="eggNOG" id="KOG3200">
    <property type="taxonomic scope" value="Eukaryota"/>
</dbReference>
<keyword evidence="6" id="KW-0408">Iron</keyword>
<dbReference type="InterPro" id="IPR027450">
    <property type="entry name" value="AlkB-like"/>
</dbReference>
<name>A0A024U3T3_9STRA</name>
<feature type="domain" description="Fe2OG dioxygenase" evidence="8">
    <location>
        <begin position="144"/>
        <end position="241"/>
    </location>
</feature>
<dbReference type="VEuPathDB" id="FungiDB:H310_07142"/>
<dbReference type="GeneID" id="20084192"/>
<accession>A0A024U3T3</accession>
<dbReference type="Pfam" id="PF13532">
    <property type="entry name" value="2OG-FeII_Oxy_2"/>
    <property type="match status" value="1"/>
</dbReference>
<gene>
    <name evidence="9" type="ORF">H310_07142</name>
</gene>
<dbReference type="RefSeq" id="XP_008870692.1">
    <property type="nucleotide sequence ID" value="XM_008872470.1"/>
</dbReference>
<organism evidence="9">
    <name type="scientific">Aphanomyces invadans</name>
    <dbReference type="NCBI Taxonomy" id="157072"/>
    <lineage>
        <taxon>Eukaryota</taxon>
        <taxon>Sar</taxon>
        <taxon>Stramenopiles</taxon>
        <taxon>Oomycota</taxon>
        <taxon>Saprolegniomycetes</taxon>
        <taxon>Saprolegniales</taxon>
        <taxon>Verrucalvaceae</taxon>
        <taxon>Aphanomyces</taxon>
    </lineage>
</organism>
<evidence type="ECO:0000256" key="7">
    <source>
        <dbReference type="ARBA" id="ARBA00023242"/>
    </source>
</evidence>
<dbReference type="STRING" id="157072.A0A024U3T3"/>
<keyword evidence="5" id="KW-0560">Oxidoreductase</keyword>
<dbReference type="GO" id="GO:0046872">
    <property type="term" value="F:metal ion binding"/>
    <property type="evidence" value="ECO:0007669"/>
    <property type="project" value="UniProtKB-KW"/>
</dbReference>
<reference evidence="9" key="1">
    <citation type="submission" date="2013-12" db="EMBL/GenBank/DDBJ databases">
        <title>The Genome Sequence of Aphanomyces invadans NJM9701.</title>
        <authorList>
            <consortium name="The Broad Institute Genomics Platform"/>
            <person name="Russ C."/>
            <person name="Tyler B."/>
            <person name="van West P."/>
            <person name="Dieguez-Uribeondo J."/>
            <person name="Young S.K."/>
            <person name="Zeng Q."/>
            <person name="Gargeya S."/>
            <person name="Fitzgerald M."/>
            <person name="Abouelleil A."/>
            <person name="Alvarado L."/>
            <person name="Chapman S.B."/>
            <person name="Gainer-Dewar J."/>
            <person name="Goldberg J."/>
            <person name="Griggs A."/>
            <person name="Gujja S."/>
            <person name="Hansen M."/>
            <person name="Howarth C."/>
            <person name="Imamovic A."/>
            <person name="Ireland A."/>
            <person name="Larimer J."/>
            <person name="McCowan C."/>
            <person name="Murphy C."/>
            <person name="Pearson M."/>
            <person name="Poon T.W."/>
            <person name="Priest M."/>
            <person name="Roberts A."/>
            <person name="Saif S."/>
            <person name="Shea T."/>
            <person name="Sykes S."/>
            <person name="Wortman J."/>
            <person name="Nusbaum C."/>
            <person name="Birren B."/>
        </authorList>
    </citation>
    <scope>NUCLEOTIDE SEQUENCE [LARGE SCALE GENOMIC DNA]</scope>
    <source>
        <strain evidence="9">NJM9701</strain>
    </source>
</reference>
<evidence type="ECO:0000259" key="8">
    <source>
        <dbReference type="PROSITE" id="PS51471"/>
    </source>
</evidence>
<dbReference type="InterPro" id="IPR032862">
    <property type="entry name" value="ALKBH6"/>
</dbReference>
<dbReference type="InterPro" id="IPR037151">
    <property type="entry name" value="AlkB-like_sf"/>
</dbReference>
<dbReference type="OrthoDB" id="412814at2759"/>
<dbReference type="AlphaFoldDB" id="A0A024U3T3"/>